<evidence type="ECO:0000313" key="2">
    <source>
        <dbReference type="Proteomes" id="UP000288716"/>
    </source>
</evidence>
<dbReference type="Gene3D" id="3.40.50.720">
    <property type="entry name" value="NAD(P)-binding Rossmann-like Domain"/>
    <property type="match status" value="1"/>
</dbReference>
<dbReference type="AlphaFoldDB" id="A0A443SPJ1"/>
<dbReference type="SUPFAM" id="SSF51735">
    <property type="entry name" value="NAD(P)-binding Rossmann-fold domains"/>
    <property type="match status" value="1"/>
</dbReference>
<dbReference type="InterPro" id="IPR002347">
    <property type="entry name" value="SDR_fam"/>
</dbReference>
<dbReference type="Pfam" id="PF13561">
    <property type="entry name" value="adh_short_C2"/>
    <property type="match status" value="1"/>
</dbReference>
<dbReference type="Proteomes" id="UP000288716">
    <property type="component" value="Unassembled WGS sequence"/>
</dbReference>
<dbReference type="VEuPathDB" id="VectorBase:LDEU002603"/>
<keyword evidence="2" id="KW-1185">Reference proteome</keyword>
<dbReference type="EMBL" id="NCKV01000919">
    <property type="protein sequence ID" value="RWS29434.1"/>
    <property type="molecule type" value="Genomic_DNA"/>
</dbReference>
<dbReference type="OrthoDB" id="2136131at2759"/>
<dbReference type="InterPro" id="IPR036291">
    <property type="entry name" value="NAD(P)-bd_dom_sf"/>
</dbReference>
<comment type="caution">
    <text evidence="1">The sequence shown here is derived from an EMBL/GenBank/DDBJ whole genome shotgun (WGS) entry which is preliminary data.</text>
</comment>
<reference evidence="1 2" key="1">
    <citation type="journal article" date="2018" name="Gigascience">
        <title>Genomes of trombidid mites reveal novel predicted allergens and laterally-transferred genes associated with secondary metabolism.</title>
        <authorList>
            <person name="Dong X."/>
            <person name="Chaisiri K."/>
            <person name="Xia D."/>
            <person name="Armstrong S.D."/>
            <person name="Fang Y."/>
            <person name="Donnelly M.J."/>
            <person name="Kadowaki T."/>
            <person name="McGarry J.W."/>
            <person name="Darby A.C."/>
            <person name="Makepeace B.L."/>
        </authorList>
    </citation>
    <scope>NUCLEOTIDE SEQUENCE [LARGE SCALE GENOMIC DNA]</scope>
    <source>
        <strain evidence="1">UoL-UT</strain>
    </source>
</reference>
<organism evidence="1 2">
    <name type="scientific">Leptotrombidium deliense</name>
    <dbReference type="NCBI Taxonomy" id="299467"/>
    <lineage>
        <taxon>Eukaryota</taxon>
        <taxon>Metazoa</taxon>
        <taxon>Ecdysozoa</taxon>
        <taxon>Arthropoda</taxon>
        <taxon>Chelicerata</taxon>
        <taxon>Arachnida</taxon>
        <taxon>Acari</taxon>
        <taxon>Acariformes</taxon>
        <taxon>Trombidiformes</taxon>
        <taxon>Prostigmata</taxon>
        <taxon>Anystina</taxon>
        <taxon>Parasitengona</taxon>
        <taxon>Trombiculoidea</taxon>
        <taxon>Trombiculidae</taxon>
        <taxon>Leptotrombidium</taxon>
    </lineage>
</organism>
<proteinExistence type="predicted"/>
<accession>A0A443SPJ1</accession>
<sequence length="67" mass="7232">MGMSDDDINAMWEHLEKEIPLRRNLTSLDVANATVFLVSDKASFISGTQLKIDGAHSDIVVAATTGN</sequence>
<protein>
    <submittedName>
        <fullName evidence="1">Short-chain dehydrogenase-like protein</fullName>
    </submittedName>
</protein>
<name>A0A443SPJ1_9ACAR</name>
<evidence type="ECO:0000313" key="1">
    <source>
        <dbReference type="EMBL" id="RWS29434.1"/>
    </source>
</evidence>
<gene>
    <name evidence="1" type="ORF">B4U80_12727</name>
</gene>